<dbReference type="RefSeq" id="WP_119784062.1">
    <property type="nucleotide sequence ID" value="NZ_QYUQ01000002.1"/>
</dbReference>
<accession>A0A3A3FWT8</accession>
<dbReference type="InterPro" id="IPR050509">
    <property type="entry name" value="CoA-transferase_III"/>
</dbReference>
<evidence type="ECO:0000313" key="2">
    <source>
        <dbReference type="Proteomes" id="UP000266327"/>
    </source>
</evidence>
<dbReference type="Proteomes" id="UP000266327">
    <property type="component" value="Unassembled WGS sequence"/>
</dbReference>
<dbReference type="Pfam" id="PF02515">
    <property type="entry name" value="CoA_transf_3"/>
    <property type="match status" value="1"/>
</dbReference>
<evidence type="ECO:0000313" key="1">
    <source>
        <dbReference type="EMBL" id="RJG00607.1"/>
    </source>
</evidence>
<dbReference type="Gene3D" id="3.40.50.10540">
    <property type="entry name" value="Crotonobetainyl-coa:carnitine coa-transferase, domain 1"/>
    <property type="match status" value="1"/>
</dbReference>
<reference evidence="2" key="1">
    <citation type="submission" date="2018-09" db="EMBL/GenBank/DDBJ databases">
        <authorList>
            <person name="Zhu H."/>
        </authorList>
    </citation>
    <scope>NUCLEOTIDE SEQUENCE [LARGE SCALE GENOMIC DNA]</scope>
    <source>
        <strain evidence="2">K1S02-23</strain>
    </source>
</reference>
<dbReference type="InterPro" id="IPR003673">
    <property type="entry name" value="CoA-Trfase_fam_III"/>
</dbReference>
<keyword evidence="2" id="KW-1185">Reference proteome</keyword>
<dbReference type="SUPFAM" id="SSF89796">
    <property type="entry name" value="CoA-transferase family III (CaiB/BaiF)"/>
    <property type="match status" value="1"/>
</dbReference>
<dbReference type="AlphaFoldDB" id="A0A3A3FWT8"/>
<dbReference type="EMBL" id="QYUQ01000002">
    <property type="protein sequence ID" value="RJG00607.1"/>
    <property type="molecule type" value="Genomic_DNA"/>
</dbReference>
<dbReference type="Gene3D" id="3.30.1540.10">
    <property type="entry name" value="formyl-coa transferase, domain 3"/>
    <property type="match status" value="1"/>
</dbReference>
<dbReference type="InterPro" id="IPR044855">
    <property type="entry name" value="CoA-Trfase_III_dom3_sf"/>
</dbReference>
<proteinExistence type="predicted"/>
<gene>
    <name evidence="1" type="ORF">D3878_02625</name>
</gene>
<comment type="caution">
    <text evidence="1">The sequence shown here is derived from an EMBL/GenBank/DDBJ whole genome shotgun (WGS) entry which is preliminary data.</text>
</comment>
<dbReference type="InterPro" id="IPR023606">
    <property type="entry name" value="CoA-Trfase_III_dom_1_sf"/>
</dbReference>
<dbReference type="PANTHER" id="PTHR48228">
    <property type="entry name" value="SUCCINYL-COA--D-CITRAMALATE COA-TRANSFERASE"/>
    <property type="match status" value="1"/>
</dbReference>
<protein>
    <recommendedName>
        <fullName evidence="3">Carnitine dehydratase</fullName>
    </recommendedName>
</protein>
<sequence length="367" mass="40022">MNRMTSTHAARPPLEGIRVLDLSFFTPGPFASQILADLGATIIKVEAPPEGDRERYIMPSYFKAYNRGKYSVVLNLKDPADLAKCLELAKEAHVVIEGFRPGVVERLGVDFETIAKLNPEIIYASISAYGSKGKYAQARAHDPEIQAMTGQLHYAKDASGKPYYNFAYPTSDYAAAMYAVIGILSWVHKPNHGPVHVEAPMAAAALAWMYPQYLNAIEDGNRDFADNNLWRGSYRTSDNRYITLTPAEGLVELAKVLGVEGITGRSKEEMGRIADAIALRHSEEVVPLLLKAGVPVGLVQTADEAIADPGLLSLGMLEFAPDNMTCGSPILGMPTLHLRDVPQLDGHGVQIRTGGWSAIEKNQETTK</sequence>
<name>A0A3A3FWT8_9BURK</name>
<organism evidence="1 2">
    <name type="scientific">Noviherbaspirillum sedimenti</name>
    <dbReference type="NCBI Taxonomy" id="2320865"/>
    <lineage>
        <taxon>Bacteria</taxon>
        <taxon>Pseudomonadati</taxon>
        <taxon>Pseudomonadota</taxon>
        <taxon>Betaproteobacteria</taxon>
        <taxon>Burkholderiales</taxon>
        <taxon>Oxalobacteraceae</taxon>
        <taxon>Noviherbaspirillum</taxon>
    </lineage>
</organism>
<dbReference type="PANTHER" id="PTHR48228:SF5">
    <property type="entry name" value="ALPHA-METHYLACYL-COA RACEMASE"/>
    <property type="match status" value="1"/>
</dbReference>
<dbReference type="GO" id="GO:0003824">
    <property type="term" value="F:catalytic activity"/>
    <property type="evidence" value="ECO:0007669"/>
    <property type="project" value="InterPro"/>
</dbReference>
<dbReference type="OrthoDB" id="8523055at2"/>
<evidence type="ECO:0008006" key="3">
    <source>
        <dbReference type="Google" id="ProtNLM"/>
    </source>
</evidence>